<organism evidence="1 2">
    <name type="scientific">Cucumis sativus</name>
    <name type="common">Cucumber</name>
    <dbReference type="NCBI Taxonomy" id="3659"/>
    <lineage>
        <taxon>Eukaryota</taxon>
        <taxon>Viridiplantae</taxon>
        <taxon>Streptophyta</taxon>
        <taxon>Embryophyta</taxon>
        <taxon>Tracheophyta</taxon>
        <taxon>Spermatophyta</taxon>
        <taxon>Magnoliopsida</taxon>
        <taxon>eudicotyledons</taxon>
        <taxon>Gunneridae</taxon>
        <taxon>Pentapetalae</taxon>
        <taxon>rosids</taxon>
        <taxon>fabids</taxon>
        <taxon>Cucurbitales</taxon>
        <taxon>Cucurbitaceae</taxon>
        <taxon>Benincaseae</taxon>
        <taxon>Cucumis</taxon>
    </lineage>
</organism>
<reference evidence="1 2" key="3">
    <citation type="journal article" date="2010" name="BMC Genomics">
        <title>Transcriptome sequencing and comparative analysis of cucumber flowers with different sex types.</title>
        <authorList>
            <person name="Guo S."/>
            <person name="Zheng Y."/>
            <person name="Joung J.G."/>
            <person name="Liu S."/>
            <person name="Zhang Z."/>
            <person name="Crasta O.R."/>
            <person name="Sobral B.W."/>
            <person name="Xu Y."/>
            <person name="Huang S."/>
            <person name="Fei Z."/>
        </authorList>
    </citation>
    <scope>NUCLEOTIDE SEQUENCE [LARGE SCALE GENOMIC DNA]</scope>
    <source>
        <strain evidence="2">cv. 9930</strain>
    </source>
</reference>
<accession>A0A0A0LKG7</accession>
<dbReference type="AlphaFoldDB" id="A0A0A0LKG7"/>
<proteinExistence type="predicted"/>
<gene>
    <name evidence="1" type="ORF">Csa_2G151050</name>
</gene>
<reference evidence="1 2" key="4">
    <citation type="journal article" date="2011" name="BMC Genomics">
        <title>RNA-Seq improves annotation of protein-coding genes in the cucumber genome.</title>
        <authorList>
            <person name="Li Z."/>
            <person name="Zhang Z."/>
            <person name="Yan P."/>
            <person name="Huang S."/>
            <person name="Fei Z."/>
            <person name="Lin K."/>
        </authorList>
    </citation>
    <scope>NUCLEOTIDE SEQUENCE [LARGE SCALE GENOMIC DNA]</scope>
    <source>
        <strain evidence="2">cv. 9930</strain>
    </source>
</reference>
<keyword evidence="2" id="KW-1185">Reference proteome</keyword>
<sequence>MLNGLARDIHEGRRTGVMGVHKGVRYKKIKGSRVELDGTTTREGCSATVVWTFMRRVRQQCGSVRDIRDRRVRLGSWNNGGWGERTRIVKRGKESERERNN</sequence>
<dbReference type="Gramene" id="KGN61514">
    <property type="protein sequence ID" value="KGN61514"/>
    <property type="gene ID" value="Csa_2G151050"/>
</dbReference>
<evidence type="ECO:0000313" key="2">
    <source>
        <dbReference type="Proteomes" id="UP000029981"/>
    </source>
</evidence>
<evidence type="ECO:0000313" key="1">
    <source>
        <dbReference type="EMBL" id="KGN61514.1"/>
    </source>
</evidence>
<dbReference type="Proteomes" id="UP000029981">
    <property type="component" value="Chromosome 2"/>
</dbReference>
<name>A0A0A0LKG7_CUCSA</name>
<reference evidence="1 2" key="1">
    <citation type="journal article" date="2009" name="Nat. Genet.">
        <title>The genome of the cucumber, Cucumis sativus L.</title>
        <authorList>
            <person name="Huang S."/>
            <person name="Li R."/>
            <person name="Zhang Z."/>
            <person name="Li L."/>
            <person name="Gu X."/>
            <person name="Fan W."/>
            <person name="Lucas W.J."/>
            <person name="Wang X."/>
            <person name="Xie B."/>
            <person name="Ni P."/>
            <person name="Ren Y."/>
            <person name="Zhu H."/>
            <person name="Li J."/>
            <person name="Lin K."/>
            <person name="Jin W."/>
            <person name="Fei Z."/>
            <person name="Li G."/>
            <person name="Staub J."/>
            <person name="Kilian A."/>
            <person name="van der Vossen E.A."/>
            <person name="Wu Y."/>
            <person name="Guo J."/>
            <person name="He J."/>
            <person name="Jia Z."/>
            <person name="Ren Y."/>
            <person name="Tian G."/>
            <person name="Lu Y."/>
            <person name="Ruan J."/>
            <person name="Qian W."/>
            <person name="Wang M."/>
            <person name="Huang Q."/>
            <person name="Li B."/>
            <person name="Xuan Z."/>
            <person name="Cao J."/>
            <person name="Asan"/>
            <person name="Wu Z."/>
            <person name="Zhang J."/>
            <person name="Cai Q."/>
            <person name="Bai Y."/>
            <person name="Zhao B."/>
            <person name="Han Y."/>
            <person name="Li Y."/>
            <person name="Li X."/>
            <person name="Wang S."/>
            <person name="Shi Q."/>
            <person name="Liu S."/>
            <person name="Cho W.K."/>
            <person name="Kim J.Y."/>
            <person name="Xu Y."/>
            <person name="Heller-Uszynska K."/>
            <person name="Miao H."/>
            <person name="Cheng Z."/>
            <person name="Zhang S."/>
            <person name="Wu J."/>
            <person name="Yang Y."/>
            <person name="Kang H."/>
            <person name="Li M."/>
            <person name="Liang H."/>
            <person name="Ren X."/>
            <person name="Shi Z."/>
            <person name="Wen M."/>
            <person name="Jian M."/>
            <person name="Yang H."/>
            <person name="Zhang G."/>
            <person name="Yang Z."/>
            <person name="Chen R."/>
            <person name="Liu S."/>
            <person name="Li J."/>
            <person name="Ma L."/>
            <person name="Liu H."/>
            <person name="Zhou Y."/>
            <person name="Zhao J."/>
            <person name="Fang X."/>
            <person name="Li G."/>
            <person name="Fang L."/>
            <person name="Li Y."/>
            <person name="Liu D."/>
            <person name="Zheng H."/>
            <person name="Zhang Y."/>
            <person name="Qin N."/>
            <person name="Li Z."/>
            <person name="Yang G."/>
            <person name="Yang S."/>
            <person name="Bolund L."/>
            <person name="Kristiansen K."/>
            <person name="Zheng H."/>
            <person name="Li S."/>
            <person name="Zhang X."/>
            <person name="Yang H."/>
            <person name="Wang J."/>
            <person name="Sun R."/>
            <person name="Zhang B."/>
            <person name="Jiang S."/>
            <person name="Wang J."/>
            <person name="Du Y."/>
            <person name="Li S."/>
        </authorList>
    </citation>
    <scope>NUCLEOTIDE SEQUENCE [LARGE SCALE GENOMIC DNA]</scope>
    <source>
        <strain evidence="2">cv. 9930</strain>
    </source>
</reference>
<protein>
    <submittedName>
        <fullName evidence="1">Uncharacterized protein</fullName>
    </submittedName>
</protein>
<dbReference type="EMBL" id="CM002923">
    <property type="protein sequence ID" value="KGN61514.1"/>
    <property type="molecule type" value="Genomic_DNA"/>
</dbReference>
<reference evidence="1 2" key="2">
    <citation type="journal article" date="2009" name="PLoS ONE">
        <title>An integrated genetic and cytogenetic map of the cucumber genome.</title>
        <authorList>
            <person name="Ren Y."/>
            <person name="Zhang Z."/>
            <person name="Liu J."/>
            <person name="Staub J.E."/>
            <person name="Han Y."/>
            <person name="Cheng Z."/>
            <person name="Li X."/>
            <person name="Lu J."/>
            <person name="Miao H."/>
            <person name="Kang H."/>
            <person name="Xie B."/>
            <person name="Gu X."/>
            <person name="Wang X."/>
            <person name="Du Y."/>
            <person name="Jin W."/>
            <person name="Huang S."/>
        </authorList>
    </citation>
    <scope>NUCLEOTIDE SEQUENCE [LARGE SCALE GENOMIC DNA]</scope>
    <source>
        <strain evidence="2">cv. 9930</strain>
    </source>
</reference>